<dbReference type="EMBL" id="JBEFKJ010000007">
    <property type="protein sequence ID" value="KAL2045197.1"/>
    <property type="molecule type" value="Genomic_DNA"/>
</dbReference>
<dbReference type="InterPro" id="IPR000504">
    <property type="entry name" value="RRM_dom"/>
</dbReference>
<keyword evidence="3" id="KW-0175">Coiled coil</keyword>
<dbReference type="PROSITE" id="PS50102">
    <property type="entry name" value="RRM"/>
    <property type="match status" value="2"/>
</dbReference>
<evidence type="ECO:0000256" key="2">
    <source>
        <dbReference type="PROSITE-ProRule" id="PRU00176"/>
    </source>
</evidence>
<proteinExistence type="predicted"/>
<keyword evidence="1 2" id="KW-0694">RNA-binding</keyword>
<evidence type="ECO:0000256" key="3">
    <source>
        <dbReference type="SAM" id="Coils"/>
    </source>
</evidence>
<evidence type="ECO:0000259" key="5">
    <source>
        <dbReference type="PROSITE" id="PS50102"/>
    </source>
</evidence>
<feature type="domain" description="RRM" evidence="5">
    <location>
        <begin position="213"/>
        <end position="326"/>
    </location>
</feature>
<dbReference type="PANTHER" id="PTHR48025:SF1">
    <property type="entry name" value="RRM DOMAIN-CONTAINING PROTEIN"/>
    <property type="match status" value="1"/>
</dbReference>
<dbReference type="Proteomes" id="UP001590950">
    <property type="component" value="Unassembled WGS sequence"/>
</dbReference>
<evidence type="ECO:0000313" key="7">
    <source>
        <dbReference type="Proteomes" id="UP001590950"/>
    </source>
</evidence>
<feature type="compositionally biased region" description="Basic and acidic residues" evidence="4">
    <location>
        <begin position="188"/>
        <end position="199"/>
    </location>
</feature>
<dbReference type="InterPro" id="IPR050502">
    <property type="entry name" value="Euk_RNA-bind_prot"/>
</dbReference>
<dbReference type="InterPro" id="IPR035979">
    <property type="entry name" value="RBD_domain_sf"/>
</dbReference>
<comment type="caution">
    <text evidence="6">The sequence shown here is derived from an EMBL/GenBank/DDBJ whole genome shotgun (WGS) entry which is preliminary data.</text>
</comment>
<feature type="region of interest" description="Disordered" evidence="4">
    <location>
        <begin position="188"/>
        <end position="215"/>
    </location>
</feature>
<feature type="coiled-coil region" evidence="3">
    <location>
        <begin position="276"/>
        <end position="303"/>
    </location>
</feature>
<name>A0ABR4AKM7_9LECA</name>
<dbReference type="SMART" id="SM00360">
    <property type="entry name" value="RRM"/>
    <property type="match status" value="2"/>
</dbReference>
<evidence type="ECO:0000313" key="6">
    <source>
        <dbReference type="EMBL" id="KAL2045197.1"/>
    </source>
</evidence>
<gene>
    <name evidence="6" type="ORF">N7G274_002279</name>
</gene>
<sequence>MGRHSTAIVAAVPKPPISSSRKRKRDQNPATEIEIDVSAPEPPSKKALRRAKKGKAIPAAANADRKRTNTAAMSTDSASDEDIGPAIAAPIRSDYGIWIGNLPWTATKLELRNFLTKDTDISDDMITRLHMPPPSKSAIAASRQRLKPQNQGFAYVDFSTEAALSEALVLSEKLLIGRRVLIKDSKNFEGRPEKSKDEGTATSAGNTGNPPSKRIFVGNLGFDTTREMLQEHFQRCGEVLDAFVATFEDTGKCKGYGWVEFAELEAGEAAVRGWINSEEKENIKDEDDEIAEALADQEKLKKKSRPRKWWVNRLGGRPLRMEFAEGKDVRYKKRYGKEGTARKEDVETGDVGTDANPISIAQPLNRHVNKKAEKAQSRIDARKIKPGAALAAAPRAMGNIVESKGKKTTFT</sequence>
<evidence type="ECO:0000256" key="1">
    <source>
        <dbReference type="ARBA" id="ARBA00022884"/>
    </source>
</evidence>
<dbReference type="Pfam" id="PF00076">
    <property type="entry name" value="RRM_1"/>
    <property type="match status" value="1"/>
</dbReference>
<reference evidence="6 7" key="1">
    <citation type="submission" date="2024-09" db="EMBL/GenBank/DDBJ databases">
        <title>Rethinking Asexuality: The Enigmatic Case of Functional Sexual Genes in Lepraria (Stereocaulaceae).</title>
        <authorList>
            <person name="Doellman M."/>
            <person name="Sun Y."/>
            <person name="Barcenas-Pena A."/>
            <person name="Lumbsch H.T."/>
            <person name="Grewe F."/>
        </authorList>
    </citation>
    <scope>NUCLEOTIDE SEQUENCE [LARGE SCALE GENOMIC DNA]</scope>
    <source>
        <strain evidence="6 7">Mercado 3170</strain>
    </source>
</reference>
<organism evidence="6 7">
    <name type="scientific">Stereocaulon virgatum</name>
    <dbReference type="NCBI Taxonomy" id="373712"/>
    <lineage>
        <taxon>Eukaryota</taxon>
        <taxon>Fungi</taxon>
        <taxon>Dikarya</taxon>
        <taxon>Ascomycota</taxon>
        <taxon>Pezizomycotina</taxon>
        <taxon>Lecanoromycetes</taxon>
        <taxon>OSLEUM clade</taxon>
        <taxon>Lecanoromycetidae</taxon>
        <taxon>Lecanorales</taxon>
        <taxon>Lecanorineae</taxon>
        <taxon>Stereocaulaceae</taxon>
        <taxon>Stereocaulon</taxon>
    </lineage>
</organism>
<feature type="compositionally biased region" description="Polar residues" evidence="4">
    <location>
        <begin position="200"/>
        <end position="210"/>
    </location>
</feature>
<feature type="compositionally biased region" description="Basic residues" evidence="4">
    <location>
        <begin position="46"/>
        <end position="55"/>
    </location>
</feature>
<dbReference type="Gene3D" id="3.30.70.330">
    <property type="match status" value="2"/>
</dbReference>
<feature type="region of interest" description="Disordered" evidence="4">
    <location>
        <begin position="1"/>
        <end position="80"/>
    </location>
</feature>
<dbReference type="PANTHER" id="PTHR48025">
    <property type="entry name" value="OS02G0815200 PROTEIN"/>
    <property type="match status" value="1"/>
</dbReference>
<accession>A0ABR4AKM7</accession>
<dbReference type="SUPFAM" id="SSF54928">
    <property type="entry name" value="RNA-binding domain, RBD"/>
    <property type="match status" value="1"/>
</dbReference>
<keyword evidence="7" id="KW-1185">Reference proteome</keyword>
<evidence type="ECO:0000256" key="4">
    <source>
        <dbReference type="SAM" id="MobiDB-lite"/>
    </source>
</evidence>
<feature type="domain" description="RRM" evidence="5">
    <location>
        <begin position="95"/>
        <end position="187"/>
    </location>
</feature>
<dbReference type="InterPro" id="IPR012677">
    <property type="entry name" value="Nucleotide-bd_a/b_plait_sf"/>
</dbReference>
<protein>
    <recommendedName>
        <fullName evidence="5">RRM domain-containing protein</fullName>
    </recommendedName>
</protein>